<protein>
    <submittedName>
        <fullName evidence="2">Uncharacterized protein</fullName>
    </submittedName>
</protein>
<evidence type="ECO:0000256" key="1">
    <source>
        <dbReference type="SAM" id="Phobius"/>
    </source>
</evidence>
<comment type="caution">
    <text evidence="2">The sequence shown here is derived from an EMBL/GenBank/DDBJ whole genome shotgun (WGS) entry which is preliminary data.</text>
</comment>
<proteinExistence type="predicted"/>
<dbReference type="AlphaFoldDB" id="A0A0F9I9T3"/>
<keyword evidence="1" id="KW-1133">Transmembrane helix</keyword>
<gene>
    <name evidence="2" type="ORF">LCGC14_1903330</name>
</gene>
<keyword evidence="1" id="KW-0472">Membrane</keyword>
<keyword evidence="1" id="KW-0812">Transmembrane</keyword>
<dbReference type="EMBL" id="LAZR01019973">
    <property type="protein sequence ID" value="KKL90570.1"/>
    <property type="molecule type" value="Genomic_DNA"/>
</dbReference>
<evidence type="ECO:0000313" key="2">
    <source>
        <dbReference type="EMBL" id="KKL90570.1"/>
    </source>
</evidence>
<feature type="transmembrane region" description="Helical" evidence="1">
    <location>
        <begin position="14"/>
        <end position="35"/>
    </location>
</feature>
<accession>A0A0F9I9T3</accession>
<name>A0A0F9I9T3_9ZZZZ</name>
<sequence>MIADVVIDTSLVTFAYGVLLVISLIGGIIGSVSVYMRKRTGTVVEAVIAQKVKDGQLPNSAQVDAIAARLDDGITGKLDDLVEAHRSTDMRLAELTGMVKTHFEWTGPDRRTE</sequence>
<organism evidence="2">
    <name type="scientific">marine sediment metagenome</name>
    <dbReference type="NCBI Taxonomy" id="412755"/>
    <lineage>
        <taxon>unclassified sequences</taxon>
        <taxon>metagenomes</taxon>
        <taxon>ecological metagenomes</taxon>
    </lineage>
</organism>
<reference evidence="2" key="1">
    <citation type="journal article" date="2015" name="Nature">
        <title>Complex archaea that bridge the gap between prokaryotes and eukaryotes.</title>
        <authorList>
            <person name="Spang A."/>
            <person name="Saw J.H."/>
            <person name="Jorgensen S.L."/>
            <person name="Zaremba-Niedzwiedzka K."/>
            <person name="Martijn J."/>
            <person name="Lind A.E."/>
            <person name="van Eijk R."/>
            <person name="Schleper C."/>
            <person name="Guy L."/>
            <person name="Ettema T.J."/>
        </authorList>
    </citation>
    <scope>NUCLEOTIDE SEQUENCE</scope>
</reference>